<evidence type="ECO:0000259" key="5">
    <source>
        <dbReference type="Pfam" id="PF25954"/>
    </source>
</evidence>
<evidence type="ECO:0000313" key="7">
    <source>
        <dbReference type="Proteomes" id="UP000720124"/>
    </source>
</evidence>
<dbReference type="Gene3D" id="1.10.287.470">
    <property type="entry name" value="Helix hairpin bin"/>
    <property type="match status" value="1"/>
</dbReference>
<dbReference type="Pfam" id="PF25954">
    <property type="entry name" value="Beta-barrel_RND_2"/>
    <property type="match status" value="1"/>
</dbReference>
<feature type="region of interest" description="Disordered" evidence="3">
    <location>
        <begin position="401"/>
        <end position="420"/>
    </location>
</feature>
<dbReference type="Proteomes" id="UP000720124">
    <property type="component" value="Unassembled WGS sequence"/>
</dbReference>
<dbReference type="Pfam" id="PF25917">
    <property type="entry name" value="BSH_RND"/>
    <property type="match status" value="1"/>
</dbReference>
<dbReference type="Gene3D" id="2.40.30.170">
    <property type="match status" value="1"/>
</dbReference>
<dbReference type="NCBIfam" id="TIGR01730">
    <property type="entry name" value="RND_mfp"/>
    <property type="match status" value="1"/>
</dbReference>
<dbReference type="EMBL" id="JABTXI010000001">
    <property type="protein sequence ID" value="MBY3589071.1"/>
    <property type="molecule type" value="Genomic_DNA"/>
</dbReference>
<feature type="domain" description="Multidrug resistance protein MdtA-like barrel-sandwich hybrid" evidence="4">
    <location>
        <begin position="154"/>
        <end position="300"/>
    </location>
</feature>
<protein>
    <submittedName>
        <fullName evidence="6">Efflux RND transporter periplasmic adaptor subunit</fullName>
    </submittedName>
</protein>
<evidence type="ECO:0000256" key="3">
    <source>
        <dbReference type="SAM" id="MobiDB-lite"/>
    </source>
</evidence>
<dbReference type="PANTHER" id="PTHR30469:SF15">
    <property type="entry name" value="HLYD FAMILY OF SECRETION PROTEINS"/>
    <property type="match status" value="1"/>
</dbReference>
<dbReference type="SUPFAM" id="SSF111369">
    <property type="entry name" value="HlyD-like secretion proteins"/>
    <property type="match status" value="1"/>
</dbReference>
<evidence type="ECO:0000256" key="2">
    <source>
        <dbReference type="SAM" id="Coils"/>
    </source>
</evidence>
<evidence type="ECO:0000256" key="1">
    <source>
        <dbReference type="ARBA" id="ARBA00009477"/>
    </source>
</evidence>
<comment type="caution">
    <text evidence="6">The sequence shown here is derived from an EMBL/GenBank/DDBJ whole genome shotgun (WGS) entry which is preliminary data.</text>
</comment>
<sequence length="420" mass="44525">MAIEDRLNHVRGRGFTAGGHSVGMNTTSEHERHLAASLRSLSIEPAAFETQPPERRARRLRVSTMLVLAGAVSLTAVLLYRPDALERIEATLARLMDGDAALSAGGAALPVMALPEDTAVDKATPNQDTVAPTRGATAPSREISGSGYVVAPDIATVFSKYEGRIVAVEVEAGDRVVAGQLLVRLDDAGAGFALRGAYIARRVAELRLEARNIALVQARSSLDRAERLAEHDAMSAEAMEAARTAFEIAGNAAAQARQDLEKAKLDIDRAREQMEALAVRAPISGTVTRLDAHAGDTVLSREDSVRENESLLAITDMTSLAIDADVAEANMALLRPGLQGEAVLDGFPDEPFAVEVAKVAPVISKEKGTVTLRLSPSSPLPAMRPAMAVRIRLVVGVGPAGTHQTTPSYQGPGRWPAHLR</sequence>
<proteinExistence type="inferred from homology"/>
<dbReference type="InterPro" id="IPR058625">
    <property type="entry name" value="MdtA-like_BSH"/>
</dbReference>
<accession>A0ABS7LC82</accession>
<dbReference type="Gene3D" id="2.40.50.100">
    <property type="match status" value="1"/>
</dbReference>
<organism evidence="6 7">
    <name type="scientific">Rhizobium bangladeshense</name>
    <dbReference type="NCBI Taxonomy" id="1138189"/>
    <lineage>
        <taxon>Bacteria</taxon>
        <taxon>Pseudomonadati</taxon>
        <taxon>Pseudomonadota</taxon>
        <taxon>Alphaproteobacteria</taxon>
        <taxon>Hyphomicrobiales</taxon>
        <taxon>Rhizobiaceae</taxon>
        <taxon>Rhizobium/Agrobacterium group</taxon>
        <taxon>Rhizobium</taxon>
    </lineage>
</organism>
<evidence type="ECO:0000259" key="4">
    <source>
        <dbReference type="Pfam" id="PF25917"/>
    </source>
</evidence>
<keyword evidence="7" id="KW-1185">Reference proteome</keyword>
<dbReference type="PANTHER" id="PTHR30469">
    <property type="entry name" value="MULTIDRUG RESISTANCE PROTEIN MDTA"/>
    <property type="match status" value="1"/>
</dbReference>
<feature type="domain" description="CusB-like beta-barrel" evidence="5">
    <location>
        <begin position="322"/>
        <end position="393"/>
    </location>
</feature>
<dbReference type="InterPro" id="IPR006143">
    <property type="entry name" value="RND_pump_MFP"/>
</dbReference>
<dbReference type="InterPro" id="IPR058792">
    <property type="entry name" value="Beta-barrel_RND_2"/>
</dbReference>
<feature type="coiled-coil region" evidence="2">
    <location>
        <begin position="253"/>
        <end position="280"/>
    </location>
</feature>
<evidence type="ECO:0000313" key="6">
    <source>
        <dbReference type="EMBL" id="MBY3589071.1"/>
    </source>
</evidence>
<gene>
    <name evidence="6" type="ORF">HJA87_04100</name>
</gene>
<name>A0ABS7LC82_9HYPH</name>
<comment type="similarity">
    <text evidence="1">Belongs to the membrane fusion protein (MFP) (TC 8.A.1) family.</text>
</comment>
<reference evidence="6 7" key="1">
    <citation type="submission" date="2020-06" db="EMBL/GenBank/DDBJ databases">
        <title>Global-level population genomics: horizontal gene transfer, symbiosis and evolution in Rhizobia.</title>
        <authorList>
            <person name="Gai Y."/>
        </authorList>
    </citation>
    <scope>NUCLEOTIDE SEQUENCE [LARGE SCALE GENOMIC DNA]</scope>
    <source>
        <strain evidence="6 7">PLR6_1b</strain>
    </source>
</reference>
<keyword evidence="2" id="KW-0175">Coiled coil</keyword>